<reference evidence="2 3" key="1">
    <citation type="journal article" date="2023" name="J. Hered.">
        <title>Chromosome-level genome of the wood stork (Mycteria americana) provides insight into avian chromosome evolution.</title>
        <authorList>
            <person name="Flamio R. Jr."/>
            <person name="Ramstad K.M."/>
        </authorList>
    </citation>
    <scope>NUCLEOTIDE SEQUENCE [LARGE SCALE GENOMIC DNA]</scope>
    <source>
        <strain evidence="2">JAX WOST 10</strain>
    </source>
</reference>
<evidence type="ECO:0000313" key="2">
    <source>
        <dbReference type="EMBL" id="KAK4817888.1"/>
    </source>
</evidence>
<organism evidence="2 3">
    <name type="scientific">Mycteria americana</name>
    <name type="common">Wood stork</name>
    <dbReference type="NCBI Taxonomy" id="33587"/>
    <lineage>
        <taxon>Eukaryota</taxon>
        <taxon>Metazoa</taxon>
        <taxon>Chordata</taxon>
        <taxon>Craniata</taxon>
        <taxon>Vertebrata</taxon>
        <taxon>Euteleostomi</taxon>
        <taxon>Archelosauria</taxon>
        <taxon>Archosauria</taxon>
        <taxon>Dinosauria</taxon>
        <taxon>Saurischia</taxon>
        <taxon>Theropoda</taxon>
        <taxon>Coelurosauria</taxon>
        <taxon>Aves</taxon>
        <taxon>Neognathae</taxon>
        <taxon>Neoaves</taxon>
        <taxon>Aequornithes</taxon>
        <taxon>Ciconiiformes</taxon>
        <taxon>Ciconiidae</taxon>
        <taxon>Mycteria</taxon>
    </lineage>
</organism>
<dbReference type="PANTHER" id="PTHR33332">
    <property type="entry name" value="REVERSE TRANSCRIPTASE DOMAIN-CONTAINING PROTEIN"/>
    <property type="match status" value="1"/>
</dbReference>
<comment type="caution">
    <text evidence="2">The sequence shown here is derived from an EMBL/GenBank/DDBJ whole genome shotgun (WGS) entry which is preliminary data.</text>
</comment>
<dbReference type="Proteomes" id="UP001333110">
    <property type="component" value="Unassembled WGS sequence"/>
</dbReference>
<dbReference type="InterPro" id="IPR000477">
    <property type="entry name" value="RT_dom"/>
</dbReference>
<proteinExistence type="predicted"/>
<protein>
    <recommendedName>
        <fullName evidence="1">Reverse transcriptase domain-containing protein</fullName>
    </recommendedName>
</protein>
<sequence length="294" mass="33236">MSLQGHSQLSSNNHGDWEKYLKTGGKQMSLLSSRRAGRRAQASQPHLHPWKVMEQLILETVSRHMKDQKVIRSSQHVFTKGKSCLTNLINFYGEMTGLVDEERAVVIVYLDFRKAFDTDSPKILIEKLMTYGLDERTVRWIEKWLNSHVPRVVITVMKSSCRPVTSGVKTGSVLLNILIHDLDDGAERTLSNFADDTKLGGVADTPEGHAAIQRDFDKLEKWADRNLKHFSKGKCKALRLGRNNHRHWYMLGTAGRQLCCDGDQALAQLPREAVESPPLEVFKSHLDVIPGSLL</sequence>
<dbReference type="Pfam" id="PF00078">
    <property type="entry name" value="RVT_1"/>
    <property type="match status" value="1"/>
</dbReference>
<evidence type="ECO:0000259" key="1">
    <source>
        <dbReference type="Pfam" id="PF00078"/>
    </source>
</evidence>
<gene>
    <name evidence="2" type="ORF">QYF61_002057</name>
</gene>
<evidence type="ECO:0000313" key="3">
    <source>
        <dbReference type="Proteomes" id="UP001333110"/>
    </source>
</evidence>
<accession>A0AAN7MXB9</accession>
<dbReference type="AlphaFoldDB" id="A0AAN7MXB9"/>
<keyword evidence="3" id="KW-1185">Reference proteome</keyword>
<feature type="domain" description="Reverse transcriptase" evidence="1">
    <location>
        <begin position="51"/>
        <end position="239"/>
    </location>
</feature>
<name>A0AAN7MXB9_MYCAM</name>
<dbReference type="EMBL" id="JAUNZN010000007">
    <property type="protein sequence ID" value="KAK4817888.1"/>
    <property type="molecule type" value="Genomic_DNA"/>
</dbReference>